<evidence type="ECO:0000313" key="3">
    <source>
        <dbReference type="EMBL" id="KAL0566285.1"/>
    </source>
</evidence>
<proteinExistence type="predicted"/>
<dbReference type="InterPro" id="IPR036047">
    <property type="entry name" value="F-box-like_dom_sf"/>
</dbReference>
<feature type="domain" description="F-box" evidence="2">
    <location>
        <begin position="29"/>
        <end position="78"/>
    </location>
</feature>
<name>A0ABR3ETS4_9AGAR</name>
<protein>
    <recommendedName>
        <fullName evidence="2">F-box domain-containing protein</fullName>
    </recommendedName>
</protein>
<reference evidence="3 4" key="1">
    <citation type="submission" date="2024-02" db="EMBL/GenBank/DDBJ databases">
        <title>A draft genome for the cacao thread blight pathogen Marasmius crinis-equi.</title>
        <authorList>
            <person name="Cohen S.P."/>
            <person name="Baruah I.K."/>
            <person name="Amoako-Attah I."/>
            <person name="Bukari Y."/>
            <person name="Meinhardt L.W."/>
            <person name="Bailey B.A."/>
        </authorList>
    </citation>
    <scope>NUCLEOTIDE SEQUENCE [LARGE SCALE GENOMIC DNA]</scope>
    <source>
        <strain evidence="3 4">GH-76</strain>
    </source>
</reference>
<keyword evidence="4" id="KW-1185">Reference proteome</keyword>
<accession>A0ABR3ETS4</accession>
<organism evidence="3 4">
    <name type="scientific">Marasmius crinis-equi</name>
    <dbReference type="NCBI Taxonomy" id="585013"/>
    <lineage>
        <taxon>Eukaryota</taxon>
        <taxon>Fungi</taxon>
        <taxon>Dikarya</taxon>
        <taxon>Basidiomycota</taxon>
        <taxon>Agaricomycotina</taxon>
        <taxon>Agaricomycetes</taxon>
        <taxon>Agaricomycetidae</taxon>
        <taxon>Agaricales</taxon>
        <taxon>Marasmiineae</taxon>
        <taxon>Marasmiaceae</taxon>
        <taxon>Marasmius</taxon>
    </lineage>
</organism>
<feature type="region of interest" description="Disordered" evidence="1">
    <location>
        <begin position="1"/>
        <end position="27"/>
    </location>
</feature>
<dbReference type="CDD" id="cd09917">
    <property type="entry name" value="F-box_SF"/>
    <property type="match status" value="1"/>
</dbReference>
<dbReference type="EMBL" id="JBAHYK010001947">
    <property type="protein sequence ID" value="KAL0566285.1"/>
    <property type="molecule type" value="Genomic_DNA"/>
</dbReference>
<evidence type="ECO:0000256" key="1">
    <source>
        <dbReference type="SAM" id="MobiDB-lite"/>
    </source>
</evidence>
<evidence type="ECO:0000259" key="2">
    <source>
        <dbReference type="PROSITE" id="PS50181"/>
    </source>
</evidence>
<dbReference type="InterPro" id="IPR001810">
    <property type="entry name" value="F-box_dom"/>
</dbReference>
<dbReference type="PROSITE" id="PS50181">
    <property type="entry name" value="FBOX"/>
    <property type="match status" value="1"/>
</dbReference>
<evidence type="ECO:0000313" key="4">
    <source>
        <dbReference type="Proteomes" id="UP001465976"/>
    </source>
</evidence>
<sequence length="614" mass="71183">MSGKRKSKSQAENEAGKQPAKRVKRKGALKSIQEMPLDIVYEIFSNVTPYDLLKLSWTSKKLREILMSKSSTSIWKRSRETIGMPEPIPSISEPAFAFLLFDKHCYVRGPLSNPFSTTADELADYDDRFAGTFVKKSFKPIPDQKGLPESLLKTLPYESLSSDLRRSLKLPPRFNLFMQPESEELINEYLSLSGDKRTTWLSRRVEVYERDFPSLMAYQKWVKDYGDQREHDIRRIRIERCKAITSRMHDLGWDLLALDDCNFRAHRLVNQPKPLTERIWKNIRPELEEVIEPIQDSYYNEIRHSRYSTLHDYLDFWVENRHISLKRRDPETLFNDALEKLPLLLEDWTAKRTEKVLEVLQKHQPGATKEDLHKVTALFRCTSKFCAGRTWGYPGILTHACVYDPSLRSELGVASRLPYWLPGEEDFKTNVSEIRMDEEAVEMTKKIATICGVVTHEGDVSSVRISEMLRINPIVECVTSGCNNFGQVMCWSSAINHRQQCTLHAVPDSMIEEDDLQSTRPATGFKYIGDSDRWFLCTHEGCEYRGRKERLQEHLVTVHGLPRLPLSEISSELWEFSPSTYLQSVIYGRTIRIRKDSQINDSEDRWDLDPSDGG</sequence>
<comment type="caution">
    <text evidence="3">The sequence shown here is derived from an EMBL/GenBank/DDBJ whole genome shotgun (WGS) entry which is preliminary data.</text>
</comment>
<gene>
    <name evidence="3" type="ORF">V5O48_015733</name>
</gene>
<dbReference type="Pfam" id="PF00646">
    <property type="entry name" value="F-box"/>
    <property type="match status" value="1"/>
</dbReference>
<dbReference type="SMART" id="SM00256">
    <property type="entry name" value="FBOX"/>
    <property type="match status" value="1"/>
</dbReference>
<dbReference type="SUPFAM" id="SSF81383">
    <property type="entry name" value="F-box domain"/>
    <property type="match status" value="1"/>
</dbReference>
<dbReference type="Proteomes" id="UP001465976">
    <property type="component" value="Unassembled WGS sequence"/>
</dbReference>